<dbReference type="EMBL" id="CP002582">
    <property type="protein sequence ID" value="ADZ85428.1"/>
    <property type="molecule type" value="Genomic_DNA"/>
</dbReference>
<reference evidence="1 2" key="1">
    <citation type="journal article" date="2011" name="J. Bacteriol.">
        <title>Complete genome sequence of the cellulose-degrading bacterium Cellulosilyticum lentocellum.</title>
        <authorList>
            <consortium name="US DOE Joint Genome Institute"/>
            <person name="Miller D.A."/>
            <person name="Suen G."/>
            <person name="Bruce D."/>
            <person name="Copeland A."/>
            <person name="Cheng J.F."/>
            <person name="Detter C."/>
            <person name="Goodwin L.A."/>
            <person name="Han C.S."/>
            <person name="Hauser L.J."/>
            <person name="Land M.L."/>
            <person name="Lapidus A."/>
            <person name="Lucas S."/>
            <person name="Meincke L."/>
            <person name="Pitluck S."/>
            <person name="Tapia R."/>
            <person name="Teshima H."/>
            <person name="Woyke T."/>
            <person name="Fox B.G."/>
            <person name="Angert E.R."/>
            <person name="Currie C.R."/>
        </authorList>
    </citation>
    <scope>NUCLEOTIDE SEQUENCE [LARGE SCALE GENOMIC DNA]</scope>
    <source>
        <strain evidence="2">ATCC 49066 / DSM 5427 / NCIMB 11756 / RHM5</strain>
    </source>
</reference>
<protein>
    <submittedName>
        <fullName evidence="1">Uncharacterized protein</fullName>
    </submittedName>
</protein>
<name>F2JHT6_CELLD</name>
<dbReference type="HOGENOM" id="CLU_014074_0_0_9"/>
<keyword evidence="2" id="KW-1185">Reference proteome</keyword>
<evidence type="ECO:0000313" key="2">
    <source>
        <dbReference type="Proteomes" id="UP000008467"/>
    </source>
</evidence>
<dbReference type="RefSeq" id="WP_013658704.1">
    <property type="nucleotide sequence ID" value="NC_015275.1"/>
</dbReference>
<dbReference type="STRING" id="642492.Clole_3748"/>
<organism evidence="1 2">
    <name type="scientific">Cellulosilyticum lentocellum (strain ATCC 49066 / DSM 5427 / NCIMB 11756 / RHM5)</name>
    <name type="common">Clostridium lentocellum</name>
    <dbReference type="NCBI Taxonomy" id="642492"/>
    <lineage>
        <taxon>Bacteria</taxon>
        <taxon>Bacillati</taxon>
        <taxon>Bacillota</taxon>
        <taxon>Clostridia</taxon>
        <taxon>Lachnospirales</taxon>
        <taxon>Cellulosilyticaceae</taxon>
        <taxon>Cellulosilyticum</taxon>
    </lineage>
</organism>
<proteinExistence type="predicted"/>
<evidence type="ECO:0000313" key="1">
    <source>
        <dbReference type="EMBL" id="ADZ85428.1"/>
    </source>
</evidence>
<dbReference type="KEGG" id="cle:Clole_3748"/>
<dbReference type="eggNOG" id="ENOG502Z93F">
    <property type="taxonomic scope" value="Bacteria"/>
</dbReference>
<gene>
    <name evidence="1" type="ordered locus">Clole_3748</name>
</gene>
<dbReference type="AlphaFoldDB" id="F2JHT6"/>
<accession>F2JHT6</accession>
<sequence length="884" mass="100179">MKKYIVYVLSIILLFSTTFIKVQADTISKEELINRLNTDMASLYKLANYYKDSIDGKVLNTYYKNQVRSGDPIYAYIPAYGEEHGGKDTVLNEREFLGYTKTNQSVPNPQYGWDIGWDKVRIAKWAMNEPWKTLGYANSYFTKKEVSVPGVGDNAIEQAIQLGVDMVYGGKRYSQIKAKDCNISVSGDPIVHKVGEKPDAGWINYVHIVIPPTETTWGQGRIYKANGNYMGIPIAAFELIGPNLTVTLECAQSEGVGVRNDDAVKASAIVKSTFDENVDTTYKWTVKGDTTGTIYQEKEESACKFTGYGEGASQGSAIIPSEGSEFDAVFDLEFIMPREPVTISFEINPSKDPEESIYTDNKVSKNISWIRYDIATADYTLYYDELTKELEHDLAGGGIPGSVESPSQSLWRWNGNLTGGLNVDIEDNDGALSDAKVKDDTNPPVDEAAESVTRSPIIKGMIDRQDYGDFYLPNLSNPVRKMVVSYEGDVERNYTYHTSHWVYCCTNEDGSSHEVLCTGCDTYNGSGTQSGIFQPGEDRISITTQVYNGRENMPHVAARDFKKEIDDNTHTSLAKTIWWESDEYPMLVQRWMKHVFLTEPEEYEAIQGQYERIFTQQNKATVEWGISKSMSSIYEEDLNSAKRKSTNKSDYPHVPFATDRDLQRQYKYPFKSGYYFNPAGEYTLTIRTEIYKDEAKETQEHKALVDEVLQSFKYGSNMTYVDEGSQYQLKLEIDDPEATTAAEGLLDIQRDYTYVTEYEIPYSPDAVGFTHTYFKEILEGYEESNTQDSKDDYKYREYIQEGQYICKVVEETTVTITVNPDNEKCYTFGGMKNGKYYMTAWLNDVDVSSITNVPGMMLKGVNTEKQLDEIALQVHGSMYDDLNN</sequence>
<dbReference type="Proteomes" id="UP000008467">
    <property type="component" value="Chromosome"/>
</dbReference>